<dbReference type="AlphaFoldDB" id="A0A4V3SEV2"/>
<evidence type="ECO:0000313" key="6">
    <source>
        <dbReference type="EMBL" id="TGZ65994.1"/>
    </source>
</evidence>
<dbReference type="GO" id="GO:0043565">
    <property type="term" value="F:sequence-specific DNA binding"/>
    <property type="evidence" value="ECO:0007669"/>
    <property type="project" value="InterPro"/>
</dbReference>
<dbReference type="GO" id="GO:0000981">
    <property type="term" value="F:DNA-binding transcription factor activity, RNA polymerase II-specific"/>
    <property type="evidence" value="ECO:0007669"/>
    <property type="project" value="TreeGrafter"/>
</dbReference>
<dbReference type="Gene3D" id="1.10.10.10">
    <property type="entry name" value="Winged helix-like DNA-binding domain superfamily/Winged helix DNA-binding domain"/>
    <property type="match status" value="1"/>
</dbReference>
<dbReference type="PANTHER" id="PTHR11849">
    <property type="entry name" value="ETS"/>
    <property type="match status" value="1"/>
</dbReference>
<dbReference type="SMART" id="SM00413">
    <property type="entry name" value="ETS"/>
    <property type="match status" value="1"/>
</dbReference>
<evidence type="ECO:0000256" key="2">
    <source>
        <dbReference type="ARBA" id="ARBA00023125"/>
    </source>
</evidence>
<evidence type="ECO:0000256" key="4">
    <source>
        <dbReference type="SAM" id="MobiDB-lite"/>
    </source>
</evidence>
<comment type="subcellular location">
    <subcellularLocation>
        <location evidence="3">Nucleus</location>
    </subcellularLocation>
</comment>
<organism evidence="6 7">
    <name type="scientific">Opisthorchis felineus</name>
    <dbReference type="NCBI Taxonomy" id="147828"/>
    <lineage>
        <taxon>Eukaryota</taxon>
        <taxon>Metazoa</taxon>
        <taxon>Spiralia</taxon>
        <taxon>Lophotrochozoa</taxon>
        <taxon>Platyhelminthes</taxon>
        <taxon>Trematoda</taxon>
        <taxon>Digenea</taxon>
        <taxon>Opisthorchiida</taxon>
        <taxon>Opisthorchiata</taxon>
        <taxon>Opisthorchiidae</taxon>
        <taxon>Opisthorchis</taxon>
    </lineage>
</organism>
<keyword evidence="3" id="KW-0539">Nucleus</keyword>
<accession>A0A4V3SEV2</accession>
<dbReference type="InterPro" id="IPR046328">
    <property type="entry name" value="ETS_fam"/>
</dbReference>
<keyword evidence="7" id="KW-1185">Reference proteome</keyword>
<feature type="region of interest" description="Disordered" evidence="4">
    <location>
        <begin position="264"/>
        <end position="288"/>
    </location>
</feature>
<sequence length="464" mass="52605">MYGLHEMDRSVSGVKCENALGWMYRIAEHVKRVEADRRIPSTYVPETGHSGSLERSHETFKIESAVKSSNVGDAMQQPDWNPASVLHTIQNYQKLGDPLFCWLLASGYGDPFAQVADRQLADTGPPALALNAQLVLWEYIKMLSMHFNLNLHNLPGCTDTLKDWQNMMCLPQINQRSPCSASFSEAHTPLTENNPFTISHLAQSSATSQPSRTMVPPFSSTNVLENLVANPRDQQCCKKSQNPQSTERYTFFQRSLTSTNQVFRNHPPRLIISSSGKQRKRPKSSMLDDYGWVSKKTGVIERNVNANEVCRSNTLQSEDEGDRTPNSSESSKPADEGGLFTSGARICQRIVGRRPSFRLSQFLRHLLNNSDYNPDLICWVDKTRNMFKLVNSAAVARLWGAHKQKPNMNYETMGRAMRYYYAQNILRKVKGQRLVYQFLEEPRGYTGRVSLDLPPSRVEIIHPT</sequence>
<evidence type="ECO:0000259" key="5">
    <source>
        <dbReference type="PROSITE" id="PS50061"/>
    </source>
</evidence>
<evidence type="ECO:0000256" key="3">
    <source>
        <dbReference type="RuleBase" id="RU004019"/>
    </source>
</evidence>
<dbReference type="OrthoDB" id="8196042at2759"/>
<dbReference type="GO" id="GO:0030154">
    <property type="term" value="P:cell differentiation"/>
    <property type="evidence" value="ECO:0007669"/>
    <property type="project" value="TreeGrafter"/>
</dbReference>
<dbReference type="GO" id="GO:0005634">
    <property type="term" value="C:nucleus"/>
    <property type="evidence" value="ECO:0007669"/>
    <property type="project" value="UniProtKB-SubCell"/>
</dbReference>
<dbReference type="InterPro" id="IPR036390">
    <property type="entry name" value="WH_DNA-bd_sf"/>
</dbReference>
<dbReference type="PROSITE" id="PS50061">
    <property type="entry name" value="ETS_DOMAIN_3"/>
    <property type="match status" value="1"/>
</dbReference>
<evidence type="ECO:0000256" key="1">
    <source>
        <dbReference type="ARBA" id="ARBA00005562"/>
    </source>
</evidence>
<dbReference type="EMBL" id="SJOL01006471">
    <property type="protein sequence ID" value="TGZ65994.1"/>
    <property type="molecule type" value="Genomic_DNA"/>
</dbReference>
<dbReference type="STRING" id="147828.A0A4V3SEV2"/>
<comment type="similarity">
    <text evidence="1 3">Belongs to the ETS family.</text>
</comment>
<dbReference type="InterPro" id="IPR000418">
    <property type="entry name" value="Ets_dom"/>
</dbReference>
<evidence type="ECO:0000313" key="7">
    <source>
        <dbReference type="Proteomes" id="UP000308267"/>
    </source>
</evidence>
<dbReference type="Proteomes" id="UP000308267">
    <property type="component" value="Unassembled WGS sequence"/>
</dbReference>
<comment type="caution">
    <text evidence="6">The sequence shown here is derived from an EMBL/GenBank/DDBJ whole genome shotgun (WGS) entry which is preliminary data.</text>
</comment>
<proteinExistence type="inferred from homology"/>
<name>A0A4V3SEV2_OPIFE</name>
<feature type="region of interest" description="Disordered" evidence="4">
    <location>
        <begin position="310"/>
        <end position="339"/>
    </location>
</feature>
<dbReference type="InterPro" id="IPR036388">
    <property type="entry name" value="WH-like_DNA-bd_sf"/>
</dbReference>
<reference evidence="6 7" key="1">
    <citation type="journal article" date="2019" name="BMC Genomics">
        <title>New insights from Opisthorchis felineus genome: update on genomics of the epidemiologically important liver flukes.</title>
        <authorList>
            <person name="Ershov N.I."/>
            <person name="Mordvinov V.A."/>
            <person name="Prokhortchouk E.B."/>
            <person name="Pakharukova M.Y."/>
            <person name="Gunbin K.V."/>
            <person name="Ustyantsev K."/>
            <person name="Genaev M.A."/>
            <person name="Blinov A.G."/>
            <person name="Mazur A."/>
            <person name="Boulygina E."/>
            <person name="Tsygankova S."/>
            <person name="Khrameeva E."/>
            <person name="Chekanov N."/>
            <person name="Fan G."/>
            <person name="Xiao A."/>
            <person name="Zhang H."/>
            <person name="Xu X."/>
            <person name="Yang H."/>
            <person name="Solovyev V."/>
            <person name="Lee S.M."/>
            <person name="Liu X."/>
            <person name="Afonnikov D.A."/>
            <person name="Skryabin K.G."/>
        </authorList>
    </citation>
    <scope>NUCLEOTIDE SEQUENCE [LARGE SCALE GENOMIC DNA]</scope>
    <source>
        <strain evidence="6">AK-0245</strain>
        <tissue evidence="6">Whole organism</tissue>
    </source>
</reference>
<dbReference type="SUPFAM" id="SSF46785">
    <property type="entry name" value="Winged helix' DNA-binding domain"/>
    <property type="match status" value="1"/>
</dbReference>
<dbReference type="Pfam" id="PF00178">
    <property type="entry name" value="Ets"/>
    <property type="match status" value="1"/>
</dbReference>
<gene>
    <name evidence="6" type="ORF">CRM22_005586</name>
</gene>
<dbReference type="PRINTS" id="PR00454">
    <property type="entry name" value="ETSDOMAIN"/>
</dbReference>
<feature type="domain" description="ETS" evidence="5">
    <location>
        <begin position="357"/>
        <end position="439"/>
    </location>
</feature>
<protein>
    <recommendedName>
        <fullName evidence="5">ETS domain-containing protein</fullName>
    </recommendedName>
</protein>
<keyword evidence="2 3" id="KW-0238">DNA-binding</keyword>